<evidence type="ECO:0000313" key="3">
    <source>
        <dbReference type="EMBL" id="MDQ7247313.1"/>
    </source>
</evidence>
<dbReference type="RefSeq" id="WP_379954713.1">
    <property type="nucleotide sequence ID" value="NZ_JAUYVI010000002.1"/>
</dbReference>
<keyword evidence="2" id="KW-0812">Transmembrane</keyword>
<keyword evidence="4" id="KW-1185">Reference proteome</keyword>
<keyword evidence="3" id="KW-0969">Cilium</keyword>
<reference evidence="4" key="1">
    <citation type="submission" date="2023-08" db="EMBL/GenBank/DDBJ databases">
        <title>Rhodospirillaceae gen. nov., a novel taxon isolated from the Yangtze River Yuezi River estuary sludge.</title>
        <authorList>
            <person name="Ruan L."/>
        </authorList>
    </citation>
    <scope>NUCLEOTIDE SEQUENCE [LARGE SCALE GENOMIC DNA]</scope>
    <source>
        <strain evidence="4">R-7</strain>
    </source>
</reference>
<comment type="caution">
    <text evidence="3">The sequence shown here is derived from an EMBL/GenBank/DDBJ whole genome shotgun (WGS) entry which is preliminary data.</text>
</comment>
<evidence type="ECO:0000256" key="2">
    <source>
        <dbReference type="SAM" id="Phobius"/>
    </source>
</evidence>
<keyword evidence="2" id="KW-0472">Membrane</keyword>
<accession>A0ABU0YKP8</accession>
<evidence type="ECO:0000256" key="1">
    <source>
        <dbReference type="SAM" id="MobiDB-lite"/>
    </source>
</evidence>
<dbReference type="EMBL" id="JAUYVI010000002">
    <property type="protein sequence ID" value="MDQ7247313.1"/>
    <property type="molecule type" value="Genomic_DNA"/>
</dbReference>
<evidence type="ECO:0000313" key="4">
    <source>
        <dbReference type="Proteomes" id="UP001230156"/>
    </source>
</evidence>
<keyword evidence="3" id="KW-0282">Flagellum</keyword>
<feature type="region of interest" description="Disordered" evidence="1">
    <location>
        <begin position="1"/>
        <end position="21"/>
    </location>
</feature>
<sequence length="250" mass="25556">MTTGAAASPNGAAASPESDTTAHEARVAALKAAMPQWLDAAAGFKPMPARNPSLPTLVGLLILILCFFVVLTSISLRDTEREKSVMAGLSQAFSSTGLAPSSPVGDEAETRKLLGDLRAALNAEVPLVSGVEPETADDYVLNLPRNLVFAEDGTALASGFPGILAEAMRALKTGPADFAYEVEVVLSAPRMDDKAIAGAGAVAAALREAGFANDAAAVSLQPGDGRTVSLAVRLRPNARLAPSGQPLGKP</sequence>
<protein>
    <submittedName>
        <fullName evidence="3">Flagellar motor protein MotB</fullName>
    </submittedName>
</protein>
<organism evidence="3 4">
    <name type="scientific">Dongia sedimenti</name>
    <dbReference type="NCBI Taxonomy" id="3064282"/>
    <lineage>
        <taxon>Bacteria</taxon>
        <taxon>Pseudomonadati</taxon>
        <taxon>Pseudomonadota</taxon>
        <taxon>Alphaproteobacteria</taxon>
        <taxon>Rhodospirillales</taxon>
        <taxon>Dongiaceae</taxon>
        <taxon>Dongia</taxon>
    </lineage>
</organism>
<name>A0ABU0YKP8_9PROT</name>
<proteinExistence type="predicted"/>
<dbReference type="Proteomes" id="UP001230156">
    <property type="component" value="Unassembled WGS sequence"/>
</dbReference>
<gene>
    <name evidence="3" type="ORF">Q8A70_06530</name>
</gene>
<keyword evidence="3" id="KW-0966">Cell projection</keyword>
<feature type="compositionally biased region" description="Low complexity" evidence="1">
    <location>
        <begin position="1"/>
        <end position="16"/>
    </location>
</feature>
<feature type="transmembrane region" description="Helical" evidence="2">
    <location>
        <begin position="54"/>
        <end position="76"/>
    </location>
</feature>
<keyword evidence="2" id="KW-1133">Transmembrane helix</keyword>